<dbReference type="AlphaFoldDB" id="A0A167MB88"/>
<dbReference type="Gene3D" id="1.25.40.20">
    <property type="entry name" value="Ankyrin repeat-containing domain"/>
    <property type="match status" value="1"/>
</dbReference>
<dbReference type="InterPro" id="IPR002110">
    <property type="entry name" value="Ankyrin_rpt"/>
</dbReference>
<keyword evidence="1" id="KW-0040">ANK repeat</keyword>
<feature type="region of interest" description="Disordered" evidence="2">
    <location>
        <begin position="80"/>
        <end position="107"/>
    </location>
</feature>
<accession>A0A167MB88</accession>
<dbReference type="OrthoDB" id="194358at2759"/>
<name>A0A167MB88_9HYPO</name>
<evidence type="ECO:0000313" key="4">
    <source>
        <dbReference type="Proteomes" id="UP000076874"/>
    </source>
</evidence>
<protein>
    <submittedName>
        <fullName evidence="3">Ankyrin repeat-containing domain protein</fullName>
    </submittedName>
</protein>
<dbReference type="InterPro" id="IPR036770">
    <property type="entry name" value="Ankyrin_rpt-contain_sf"/>
</dbReference>
<dbReference type="EMBL" id="AZHD01000025">
    <property type="protein sequence ID" value="OAA54162.1"/>
    <property type="molecule type" value="Genomic_DNA"/>
</dbReference>
<dbReference type="SUPFAM" id="SSF48403">
    <property type="entry name" value="Ankyrin repeat"/>
    <property type="match status" value="1"/>
</dbReference>
<evidence type="ECO:0000256" key="2">
    <source>
        <dbReference type="SAM" id="MobiDB-lite"/>
    </source>
</evidence>
<gene>
    <name evidence="3" type="ORF">SPI_09096</name>
</gene>
<feature type="repeat" description="ANK" evidence="1">
    <location>
        <begin position="20"/>
        <end position="53"/>
    </location>
</feature>
<keyword evidence="4" id="KW-1185">Reference proteome</keyword>
<evidence type="ECO:0000313" key="3">
    <source>
        <dbReference type="EMBL" id="OAA54162.1"/>
    </source>
</evidence>
<proteinExistence type="predicted"/>
<comment type="caution">
    <text evidence="3">The sequence shown here is derived from an EMBL/GenBank/DDBJ whole genome shotgun (WGS) entry which is preliminary data.</text>
</comment>
<sequence length="107" mass="11467">MVLLEELLVQGADPNIPDATHSTPLHYVVMSCVLPAAGKLLVQNGAKVDVFDKLHRNVFDKTVLMGPLVKKAAALAVALKGQSTDSRDDTDEDAKDVNMEEGIKARG</sequence>
<dbReference type="Proteomes" id="UP000076874">
    <property type="component" value="Unassembled WGS sequence"/>
</dbReference>
<feature type="compositionally biased region" description="Basic and acidic residues" evidence="2">
    <location>
        <begin position="95"/>
        <end position="107"/>
    </location>
</feature>
<organism evidence="3 4">
    <name type="scientific">Niveomyces insectorum RCEF 264</name>
    <dbReference type="NCBI Taxonomy" id="1081102"/>
    <lineage>
        <taxon>Eukaryota</taxon>
        <taxon>Fungi</taxon>
        <taxon>Dikarya</taxon>
        <taxon>Ascomycota</taxon>
        <taxon>Pezizomycotina</taxon>
        <taxon>Sordariomycetes</taxon>
        <taxon>Hypocreomycetidae</taxon>
        <taxon>Hypocreales</taxon>
        <taxon>Cordycipitaceae</taxon>
        <taxon>Niveomyces</taxon>
    </lineage>
</organism>
<evidence type="ECO:0000256" key="1">
    <source>
        <dbReference type="PROSITE-ProRule" id="PRU00023"/>
    </source>
</evidence>
<reference evidence="3 4" key="1">
    <citation type="journal article" date="2016" name="Genome Biol. Evol.">
        <title>Divergent and convergent evolution of fungal pathogenicity.</title>
        <authorList>
            <person name="Shang Y."/>
            <person name="Xiao G."/>
            <person name="Zheng P."/>
            <person name="Cen K."/>
            <person name="Zhan S."/>
            <person name="Wang C."/>
        </authorList>
    </citation>
    <scope>NUCLEOTIDE SEQUENCE [LARGE SCALE GENOMIC DNA]</scope>
    <source>
        <strain evidence="3 4">RCEF 264</strain>
    </source>
</reference>
<dbReference type="PROSITE" id="PS50088">
    <property type="entry name" value="ANK_REPEAT"/>
    <property type="match status" value="1"/>
</dbReference>